<keyword evidence="1" id="KW-1133">Transmembrane helix</keyword>
<protein>
    <submittedName>
        <fullName evidence="2">Uncharacterized protein</fullName>
    </submittedName>
</protein>
<evidence type="ECO:0000313" key="2">
    <source>
        <dbReference type="EMBL" id="GAA0759171.1"/>
    </source>
</evidence>
<reference evidence="3" key="1">
    <citation type="journal article" date="2019" name="Int. J. Syst. Evol. Microbiol.">
        <title>The Global Catalogue of Microorganisms (GCM) 10K type strain sequencing project: providing services to taxonomists for standard genome sequencing and annotation.</title>
        <authorList>
            <consortium name="The Broad Institute Genomics Platform"/>
            <consortium name="The Broad Institute Genome Sequencing Center for Infectious Disease"/>
            <person name="Wu L."/>
            <person name="Ma J."/>
        </authorList>
    </citation>
    <scope>NUCLEOTIDE SEQUENCE [LARGE SCALE GENOMIC DNA]</scope>
    <source>
        <strain evidence="3">JCM 16231</strain>
    </source>
</reference>
<feature type="transmembrane region" description="Helical" evidence="1">
    <location>
        <begin position="12"/>
        <end position="33"/>
    </location>
</feature>
<accession>A0ABP3VH38</accession>
<comment type="caution">
    <text evidence="2">The sequence shown here is derived from an EMBL/GenBank/DDBJ whole genome shotgun (WGS) entry which is preliminary data.</text>
</comment>
<keyword evidence="1" id="KW-0472">Membrane</keyword>
<sequence length="60" mass="6915">MLFSTIWYTPKAIINTAIMSLKFLLNILLYLGANLAKTNEKNFTSSLVKLKMNRIFARSF</sequence>
<dbReference type="EMBL" id="BAAAGG010000005">
    <property type="protein sequence ID" value="GAA0759171.1"/>
    <property type="molecule type" value="Genomic_DNA"/>
</dbReference>
<evidence type="ECO:0000313" key="3">
    <source>
        <dbReference type="Proteomes" id="UP001500185"/>
    </source>
</evidence>
<organism evidence="2 3">
    <name type="scientific">Psychroflexus lacisalsi</name>
    <dbReference type="NCBI Taxonomy" id="503928"/>
    <lineage>
        <taxon>Bacteria</taxon>
        <taxon>Pseudomonadati</taxon>
        <taxon>Bacteroidota</taxon>
        <taxon>Flavobacteriia</taxon>
        <taxon>Flavobacteriales</taxon>
        <taxon>Flavobacteriaceae</taxon>
        <taxon>Psychroflexus</taxon>
    </lineage>
</organism>
<gene>
    <name evidence="2" type="ORF">GCM10009433_17110</name>
</gene>
<keyword evidence="1" id="KW-0812">Transmembrane</keyword>
<dbReference type="Proteomes" id="UP001500185">
    <property type="component" value="Unassembled WGS sequence"/>
</dbReference>
<keyword evidence="3" id="KW-1185">Reference proteome</keyword>
<name>A0ABP3VH38_9FLAO</name>
<evidence type="ECO:0000256" key="1">
    <source>
        <dbReference type="SAM" id="Phobius"/>
    </source>
</evidence>
<proteinExistence type="predicted"/>